<keyword evidence="3" id="KW-1185">Reference proteome</keyword>
<name>A0A1D2NJR5_ORCCI</name>
<feature type="compositionally biased region" description="Basic and acidic residues" evidence="1">
    <location>
        <begin position="47"/>
        <end position="56"/>
    </location>
</feature>
<feature type="compositionally biased region" description="Basic and acidic residues" evidence="1">
    <location>
        <begin position="108"/>
        <end position="119"/>
    </location>
</feature>
<feature type="compositionally biased region" description="Low complexity" evidence="1">
    <location>
        <begin position="80"/>
        <end position="103"/>
    </location>
</feature>
<evidence type="ECO:0000313" key="3">
    <source>
        <dbReference type="Proteomes" id="UP000094527"/>
    </source>
</evidence>
<feature type="region of interest" description="Disordered" evidence="1">
    <location>
        <begin position="1"/>
        <end position="119"/>
    </location>
</feature>
<evidence type="ECO:0000256" key="1">
    <source>
        <dbReference type="SAM" id="MobiDB-lite"/>
    </source>
</evidence>
<dbReference type="EMBL" id="LJIJ01000022">
    <property type="protein sequence ID" value="ODN05469.1"/>
    <property type="molecule type" value="Genomic_DNA"/>
</dbReference>
<organism evidence="2 3">
    <name type="scientific">Orchesella cincta</name>
    <name type="common">Springtail</name>
    <name type="synonym">Podura cincta</name>
    <dbReference type="NCBI Taxonomy" id="48709"/>
    <lineage>
        <taxon>Eukaryota</taxon>
        <taxon>Metazoa</taxon>
        <taxon>Ecdysozoa</taxon>
        <taxon>Arthropoda</taxon>
        <taxon>Hexapoda</taxon>
        <taxon>Collembola</taxon>
        <taxon>Entomobryomorpha</taxon>
        <taxon>Entomobryoidea</taxon>
        <taxon>Orchesellidae</taxon>
        <taxon>Orchesellinae</taxon>
        <taxon>Orchesella</taxon>
    </lineage>
</organism>
<dbReference type="STRING" id="48709.A0A1D2NJR5"/>
<protein>
    <submittedName>
        <fullName evidence="2">Uncharacterized protein</fullName>
    </submittedName>
</protein>
<accession>A0A1D2NJR5</accession>
<dbReference type="OrthoDB" id="449052at2759"/>
<sequence length="244" mass="27694">MFSSTAVEEGQDDKDDKNIKGSKSVIGTNQNGDRDTNDTETQFKMSTEFKHTERDSPSPLTSPRKDCESRASTLTDVTNSHSASDCQSCSCSVSGSGSESSGSENEDGEKRQDDFDCRGTYKPYYSYYDDYPRRVRSQSLDFASARRELRRRRFSENHEWIRGENKQKIKEEPKKEDEPKAYTIYESILQEMGRRGSLHGHRPADVALDPAHAAILFRDSRGLPVADPFLERILLLSVCSHNQF</sequence>
<evidence type="ECO:0000313" key="2">
    <source>
        <dbReference type="EMBL" id="ODN05469.1"/>
    </source>
</evidence>
<comment type="caution">
    <text evidence="2">The sequence shown here is derived from an EMBL/GenBank/DDBJ whole genome shotgun (WGS) entry which is preliminary data.</text>
</comment>
<reference evidence="2 3" key="1">
    <citation type="journal article" date="2016" name="Genome Biol. Evol.">
        <title>Gene Family Evolution Reflects Adaptation to Soil Environmental Stressors in the Genome of the Collembolan Orchesella cincta.</title>
        <authorList>
            <person name="Faddeeva-Vakhrusheva A."/>
            <person name="Derks M.F."/>
            <person name="Anvar S.Y."/>
            <person name="Agamennone V."/>
            <person name="Suring W."/>
            <person name="Smit S."/>
            <person name="van Straalen N.M."/>
            <person name="Roelofs D."/>
        </authorList>
    </citation>
    <scope>NUCLEOTIDE SEQUENCE [LARGE SCALE GENOMIC DNA]</scope>
    <source>
        <tissue evidence="2">Mixed pool</tissue>
    </source>
</reference>
<feature type="compositionally biased region" description="Polar residues" evidence="1">
    <location>
        <begin position="70"/>
        <end position="79"/>
    </location>
</feature>
<dbReference type="Proteomes" id="UP000094527">
    <property type="component" value="Unassembled WGS sequence"/>
</dbReference>
<dbReference type="AlphaFoldDB" id="A0A1D2NJR5"/>
<gene>
    <name evidence="2" type="ORF">Ocin01_01193</name>
</gene>
<proteinExistence type="predicted"/>